<feature type="domain" description="VWFA" evidence="2">
    <location>
        <begin position="390"/>
        <end position="611"/>
    </location>
</feature>
<accession>A0ABU8WE15</accession>
<dbReference type="EMBL" id="JBBKZT010000001">
    <property type="protein sequence ID" value="MEJ8845742.1"/>
    <property type="molecule type" value="Genomic_DNA"/>
</dbReference>
<dbReference type="PANTHER" id="PTHR41248">
    <property type="entry name" value="NORD PROTEIN"/>
    <property type="match status" value="1"/>
</dbReference>
<dbReference type="SMART" id="SM00327">
    <property type="entry name" value="VWA"/>
    <property type="match status" value="1"/>
</dbReference>
<gene>
    <name evidence="3" type="ORF">WKW82_03740</name>
</gene>
<protein>
    <submittedName>
        <fullName evidence="3">VWA domain-containing protein</fullName>
    </submittedName>
</protein>
<evidence type="ECO:0000313" key="4">
    <source>
        <dbReference type="Proteomes" id="UP001385892"/>
    </source>
</evidence>
<organism evidence="3 4">
    <name type="scientific">Variovorax rhizosphaerae</name>
    <dbReference type="NCBI Taxonomy" id="1836200"/>
    <lineage>
        <taxon>Bacteria</taxon>
        <taxon>Pseudomonadati</taxon>
        <taxon>Pseudomonadota</taxon>
        <taxon>Betaproteobacteria</taxon>
        <taxon>Burkholderiales</taxon>
        <taxon>Comamonadaceae</taxon>
        <taxon>Variovorax</taxon>
    </lineage>
</organism>
<dbReference type="InterPro" id="IPR036465">
    <property type="entry name" value="vWFA_dom_sf"/>
</dbReference>
<dbReference type="Gene3D" id="3.40.50.410">
    <property type="entry name" value="von Willebrand factor, type A domain"/>
    <property type="match status" value="1"/>
</dbReference>
<evidence type="ECO:0000259" key="2">
    <source>
        <dbReference type="PROSITE" id="PS50234"/>
    </source>
</evidence>
<dbReference type="InterPro" id="IPR051928">
    <property type="entry name" value="NorD/CobT"/>
</dbReference>
<dbReference type="PANTHER" id="PTHR41248:SF1">
    <property type="entry name" value="NORD PROTEIN"/>
    <property type="match status" value="1"/>
</dbReference>
<feature type="compositionally biased region" description="Low complexity" evidence="1">
    <location>
        <begin position="229"/>
        <end position="240"/>
    </location>
</feature>
<name>A0ABU8WE15_9BURK</name>
<sequence>MNDIGAAHAVRFEQVHRAMALFAQGLAGQARAVQLQGEGAADARAIRLPEVTDGFGSRRENHGACRIAVLRQLDEAATAPDFDRWPRPTLARRVYRWLESLRIDSMIVQRYPGAVGDLRRVQAHALARHSRVIDASRPMHALVGGLARFTLGGDRADLSGLADSASLCGDSMLDRILDLAATVQADTADARASLCATAAICAVLDAAGRQRRAARFVPVDGPGPFEGLPAGPTDADAPAGESSHGDAADGGWSAALAFSIDAADTTPQLQAKRTPPSPTAAASHSYFHDEWDSIGRRYLPDWCQVREQRLRGDDLRFLHDLRERHAALRNEVRRQFAAIRPAFRQRLHRRLDGDEVDIDAAIAETVERRAGRLAEGRVFIAAQQPRRDVCAAFLVDMSGSTGFLVPDPAAQAASEDDDDDDYLYQGRVAAPAAQRPVRRRVIDIAADALGLMCDALHELGDRHAVYCFSGEGRHNVAFHVAKAFDDPWSARTAAALAAMQPMGATRTGAAIRHATMRLAHEPAATRVLIVVSDGYPQDSDYGPVHGDASYGIHDTARALREAGQAGIDTFCIAIDPAGHDYLRTMCAPDRYLVIDDVTALPAQLGKVYRALTVR</sequence>
<dbReference type="InterPro" id="IPR002035">
    <property type="entry name" value="VWF_A"/>
</dbReference>
<evidence type="ECO:0000256" key="1">
    <source>
        <dbReference type="SAM" id="MobiDB-lite"/>
    </source>
</evidence>
<comment type="caution">
    <text evidence="3">The sequence shown here is derived from an EMBL/GenBank/DDBJ whole genome shotgun (WGS) entry which is preliminary data.</text>
</comment>
<dbReference type="Proteomes" id="UP001385892">
    <property type="component" value="Unassembled WGS sequence"/>
</dbReference>
<evidence type="ECO:0000313" key="3">
    <source>
        <dbReference type="EMBL" id="MEJ8845742.1"/>
    </source>
</evidence>
<reference evidence="3 4" key="1">
    <citation type="submission" date="2024-03" db="EMBL/GenBank/DDBJ databases">
        <title>Novel species of the genus Variovorax.</title>
        <authorList>
            <person name="Liu Q."/>
            <person name="Xin Y.-H."/>
        </authorList>
    </citation>
    <scope>NUCLEOTIDE SEQUENCE [LARGE SCALE GENOMIC DNA]</scope>
    <source>
        <strain evidence="3 4">KACC 18900</strain>
    </source>
</reference>
<feature type="region of interest" description="Disordered" evidence="1">
    <location>
        <begin position="218"/>
        <end position="248"/>
    </location>
</feature>
<dbReference type="Pfam" id="PF00092">
    <property type="entry name" value="VWA"/>
    <property type="match status" value="1"/>
</dbReference>
<dbReference type="RefSeq" id="WP_340340880.1">
    <property type="nucleotide sequence ID" value="NZ_JBBKZT010000001.1"/>
</dbReference>
<keyword evidence="4" id="KW-1185">Reference proteome</keyword>
<proteinExistence type="predicted"/>
<dbReference type="SUPFAM" id="SSF53300">
    <property type="entry name" value="vWA-like"/>
    <property type="match status" value="1"/>
</dbReference>
<dbReference type="PROSITE" id="PS50234">
    <property type="entry name" value="VWFA"/>
    <property type="match status" value="1"/>
</dbReference>